<dbReference type="AlphaFoldDB" id="D8LFF8"/>
<sequence>MGGVSGLMSLTNYLTVGRTDRLIGLDDFDYMLLNRDMRIRNPPQAAVDRMLANPATRSALERANADMAAAASKQ</sequence>
<proteinExistence type="predicted"/>
<organism evidence="1 2">
    <name type="scientific">Ectocarpus siliculosus</name>
    <name type="common">Brown alga</name>
    <name type="synonym">Conferva siliculosa</name>
    <dbReference type="NCBI Taxonomy" id="2880"/>
    <lineage>
        <taxon>Eukaryota</taxon>
        <taxon>Sar</taxon>
        <taxon>Stramenopiles</taxon>
        <taxon>Ochrophyta</taxon>
        <taxon>PX clade</taxon>
        <taxon>Phaeophyceae</taxon>
        <taxon>Ectocarpales</taxon>
        <taxon>Ectocarpaceae</taxon>
        <taxon>Ectocarpus</taxon>
    </lineage>
</organism>
<keyword evidence="2" id="KW-1185">Reference proteome</keyword>
<protein>
    <submittedName>
        <fullName evidence="1">Uncharacterized protein</fullName>
    </submittedName>
</protein>
<evidence type="ECO:0000313" key="1">
    <source>
        <dbReference type="EMBL" id="CBN75618.1"/>
    </source>
</evidence>
<dbReference type="Proteomes" id="UP000002630">
    <property type="component" value="Linkage Group LG18"/>
</dbReference>
<gene>
    <name evidence="1" type="ORF">Esi_0148_0073</name>
</gene>
<dbReference type="EMBL" id="FN648054">
    <property type="protein sequence ID" value="CBN75618.1"/>
    <property type="molecule type" value="Genomic_DNA"/>
</dbReference>
<dbReference type="EMBL" id="FN649743">
    <property type="protein sequence ID" value="CBN75618.1"/>
    <property type="molecule type" value="Genomic_DNA"/>
</dbReference>
<dbReference type="InParanoid" id="D8LFF8"/>
<evidence type="ECO:0000313" key="2">
    <source>
        <dbReference type="Proteomes" id="UP000002630"/>
    </source>
</evidence>
<name>D8LFF8_ECTSI</name>
<accession>D8LFF8</accession>
<reference evidence="1 2" key="1">
    <citation type="journal article" date="2010" name="Nature">
        <title>The Ectocarpus genome and the independent evolution of multicellularity in brown algae.</title>
        <authorList>
            <person name="Cock J.M."/>
            <person name="Sterck L."/>
            <person name="Rouze P."/>
            <person name="Scornet D."/>
            <person name="Allen A.E."/>
            <person name="Amoutzias G."/>
            <person name="Anthouard V."/>
            <person name="Artiguenave F."/>
            <person name="Aury J.M."/>
            <person name="Badger J.H."/>
            <person name="Beszteri B."/>
            <person name="Billiau K."/>
            <person name="Bonnet E."/>
            <person name="Bothwell J.H."/>
            <person name="Bowler C."/>
            <person name="Boyen C."/>
            <person name="Brownlee C."/>
            <person name="Carrano C.J."/>
            <person name="Charrier B."/>
            <person name="Cho G.Y."/>
            <person name="Coelho S.M."/>
            <person name="Collen J."/>
            <person name="Corre E."/>
            <person name="Da Silva C."/>
            <person name="Delage L."/>
            <person name="Delaroque N."/>
            <person name="Dittami S.M."/>
            <person name="Doulbeau S."/>
            <person name="Elias M."/>
            <person name="Farnham G."/>
            <person name="Gachon C.M."/>
            <person name="Gschloessl B."/>
            <person name="Heesch S."/>
            <person name="Jabbari K."/>
            <person name="Jubin C."/>
            <person name="Kawai H."/>
            <person name="Kimura K."/>
            <person name="Kloareg B."/>
            <person name="Kupper F.C."/>
            <person name="Lang D."/>
            <person name="Le Bail A."/>
            <person name="Leblanc C."/>
            <person name="Lerouge P."/>
            <person name="Lohr M."/>
            <person name="Lopez P.J."/>
            <person name="Martens C."/>
            <person name="Maumus F."/>
            <person name="Michel G."/>
            <person name="Miranda-Saavedra D."/>
            <person name="Morales J."/>
            <person name="Moreau H."/>
            <person name="Motomura T."/>
            <person name="Nagasato C."/>
            <person name="Napoli C.A."/>
            <person name="Nelson D.R."/>
            <person name="Nyvall-Collen P."/>
            <person name="Peters A.F."/>
            <person name="Pommier C."/>
            <person name="Potin P."/>
            <person name="Poulain J."/>
            <person name="Quesneville H."/>
            <person name="Read B."/>
            <person name="Rensing S.A."/>
            <person name="Ritter A."/>
            <person name="Rousvoal S."/>
            <person name="Samanta M."/>
            <person name="Samson G."/>
            <person name="Schroeder D.C."/>
            <person name="Segurens B."/>
            <person name="Strittmatter M."/>
            <person name="Tonon T."/>
            <person name="Tregear J.W."/>
            <person name="Valentin K."/>
            <person name="von Dassow P."/>
            <person name="Yamagishi T."/>
            <person name="Van de Peer Y."/>
            <person name="Wincker P."/>
        </authorList>
    </citation>
    <scope>NUCLEOTIDE SEQUENCE [LARGE SCALE GENOMIC DNA]</scope>
    <source>
        <strain evidence="2">Ec32 / CCAP1310/4</strain>
    </source>
</reference>